<sequence length="161" mass="16510">MEEVDEEGEADEAELAVPVNAGDGELFSLACTLTSGLTVVVVDLVEFILPSFLIPFGLTVVVSVVDAGVVFVDGVVVVVVEIGFVDGVAIVGFVLAVLCVGFVIFVVVVADGEVEVVVVVSFLGGGSTFGLEVMTGDVIGFMLVVSSDISLMNGAGFELFD</sequence>
<evidence type="ECO:0000313" key="1">
    <source>
        <dbReference type="EMBL" id="GME85313.1"/>
    </source>
</evidence>
<organism evidence="1 2">
    <name type="scientific">Ambrosiozyma monospora</name>
    <name type="common">Yeast</name>
    <name type="synonym">Endomycopsis monosporus</name>
    <dbReference type="NCBI Taxonomy" id="43982"/>
    <lineage>
        <taxon>Eukaryota</taxon>
        <taxon>Fungi</taxon>
        <taxon>Dikarya</taxon>
        <taxon>Ascomycota</taxon>
        <taxon>Saccharomycotina</taxon>
        <taxon>Pichiomycetes</taxon>
        <taxon>Pichiales</taxon>
        <taxon>Pichiaceae</taxon>
        <taxon>Ambrosiozyma</taxon>
    </lineage>
</organism>
<comment type="caution">
    <text evidence="1">The sequence shown here is derived from an EMBL/GenBank/DDBJ whole genome shotgun (WGS) entry which is preliminary data.</text>
</comment>
<accession>A0ACB5TCQ5</accession>
<reference evidence="1" key="1">
    <citation type="submission" date="2023-04" db="EMBL/GenBank/DDBJ databases">
        <title>Ambrosiozyma monospora NBRC 10751.</title>
        <authorList>
            <person name="Ichikawa N."/>
            <person name="Sato H."/>
            <person name="Tonouchi N."/>
        </authorList>
    </citation>
    <scope>NUCLEOTIDE SEQUENCE</scope>
    <source>
        <strain evidence="1">NBRC 10751</strain>
    </source>
</reference>
<keyword evidence="2" id="KW-1185">Reference proteome</keyword>
<dbReference type="Proteomes" id="UP001165064">
    <property type="component" value="Unassembled WGS sequence"/>
</dbReference>
<name>A0ACB5TCQ5_AMBMO</name>
<evidence type="ECO:0000313" key="2">
    <source>
        <dbReference type="Proteomes" id="UP001165064"/>
    </source>
</evidence>
<protein>
    <submittedName>
        <fullName evidence="1">Unnamed protein product</fullName>
    </submittedName>
</protein>
<proteinExistence type="predicted"/>
<gene>
    <name evidence="1" type="ORF">Amon02_000752800</name>
</gene>
<dbReference type="EMBL" id="BSXS01006286">
    <property type="protein sequence ID" value="GME85313.1"/>
    <property type="molecule type" value="Genomic_DNA"/>
</dbReference>